<dbReference type="NCBIfam" id="NF006960">
    <property type="entry name" value="PRK09437.1"/>
    <property type="match status" value="1"/>
</dbReference>
<name>A0A259TZB3_9BACT</name>
<dbReference type="EMBL" id="MQWB01000001">
    <property type="protein sequence ID" value="OZC02937.1"/>
    <property type="molecule type" value="Genomic_DNA"/>
</dbReference>
<organism evidence="16 17">
    <name type="scientific">Rubricoccus marinus</name>
    <dbReference type="NCBI Taxonomy" id="716817"/>
    <lineage>
        <taxon>Bacteria</taxon>
        <taxon>Pseudomonadati</taxon>
        <taxon>Rhodothermota</taxon>
        <taxon>Rhodothermia</taxon>
        <taxon>Rhodothermales</taxon>
        <taxon>Rubricoccaceae</taxon>
        <taxon>Rubricoccus</taxon>
    </lineage>
</organism>
<dbReference type="PIRSF" id="PIRSF000239">
    <property type="entry name" value="AHPC"/>
    <property type="match status" value="1"/>
</dbReference>
<evidence type="ECO:0000256" key="7">
    <source>
        <dbReference type="ARBA" id="ARBA00023157"/>
    </source>
</evidence>
<keyword evidence="8" id="KW-0676">Redox-active center</keyword>
<sequence length="162" mass="17722">MSDMPAAGDRAPQFEGPTQTGDTFSLDRALQQDGLRALALYFYPKDDTPGCTKQACNLRDNDTQLQASGVAVVGVSGDDEASHERFAEKYDLGFPLVADTDREIMDAYGVYGEKSFYGKKVVGVKRTTFLIAPDGSILHVFKRPKTDAHSEEILARLEKLGV</sequence>
<dbReference type="RefSeq" id="WP_094547697.1">
    <property type="nucleotide sequence ID" value="NZ_MQWB01000001.1"/>
</dbReference>
<evidence type="ECO:0000256" key="6">
    <source>
        <dbReference type="ARBA" id="ARBA00023002"/>
    </source>
</evidence>
<reference evidence="16 17" key="1">
    <citation type="submission" date="2016-11" db="EMBL/GenBank/DDBJ databases">
        <title>Study of marine rhodopsin-containing bacteria.</title>
        <authorList>
            <person name="Yoshizawa S."/>
            <person name="Kumagai Y."/>
            <person name="Kogure K."/>
        </authorList>
    </citation>
    <scope>NUCLEOTIDE SEQUENCE [LARGE SCALE GENOMIC DNA]</scope>
    <source>
        <strain evidence="16 17">SG-29</strain>
    </source>
</reference>
<evidence type="ECO:0000256" key="12">
    <source>
        <dbReference type="ARBA" id="ARBA00049091"/>
    </source>
</evidence>
<comment type="function">
    <text evidence="1">Thiol-specific peroxidase that catalyzes the reduction of hydrogen peroxide and organic hydroperoxides to water and alcohols, respectively. Plays a role in cell protection against oxidative stress by detoxifying peroxides and as sensor of hydrogen peroxide-mediated signaling events.</text>
</comment>
<feature type="region of interest" description="Disordered" evidence="14">
    <location>
        <begin position="1"/>
        <end position="23"/>
    </location>
</feature>
<evidence type="ECO:0000256" key="14">
    <source>
        <dbReference type="SAM" id="MobiDB-lite"/>
    </source>
</evidence>
<dbReference type="SUPFAM" id="SSF52833">
    <property type="entry name" value="Thioredoxin-like"/>
    <property type="match status" value="1"/>
</dbReference>
<evidence type="ECO:0000256" key="3">
    <source>
        <dbReference type="ARBA" id="ARBA00013017"/>
    </source>
</evidence>
<comment type="caution">
    <text evidence="16">The sequence shown here is derived from an EMBL/GenBank/DDBJ whole genome shotgun (WGS) entry which is preliminary data.</text>
</comment>
<dbReference type="FunFam" id="3.40.30.10:FF:000007">
    <property type="entry name" value="Thioredoxin-dependent thiol peroxidase"/>
    <property type="match status" value="1"/>
</dbReference>
<dbReference type="GO" id="GO:0045454">
    <property type="term" value="P:cell redox homeostasis"/>
    <property type="evidence" value="ECO:0007669"/>
    <property type="project" value="TreeGrafter"/>
</dbReference>
<dbReference type="GO" id="GO:0005737">
    <property type="term" value="C:cytoplasm"/>
    <property type="evidence" value="ECO:0007669"/>
    <property type="project" value="TreeGrafter"/>
</dbReference>
<feature type="active site" description="Cysteine sulfenic acid (-SOH) intermediate; for peroxidase activity" evidence="13">
    <location>
        <position position="51"/>
    </location>
</feature>
<evidence type="ECO:0000256" key="4">
    <source>
        <dbReference type="ARBA" id="ARBA00022559"/>
    </source>
</evidence>
<dbReference type="CDD" id="cd03017">
    <property type="entry name" value="PRX_BCP"/>
    <property type="match status" value="1"/>
</dbReference>
<dbReference type="FunCoup" id="A0A259TZB3">
    <property type="interactions" value="529"/>
</dbReference>
<feature type="domain" description="Thioredoxin" evidence="15">
    <location>
        <begin position="5"/>
        <end position="162"/>
    </location>
</feature>
<comment type="subunit">
    <text evidence="2">Monomer.</text>
</comment>
<dbReference type="Proteomes" id="UP000216446">
    <property type="component" value="Unassembled WGS sequence"/>
</dbReference>
<keyword evidence="4" id="KW-0575">Peroxidase</keyword>
<evidence type="ECO:0000256" key="10">
    <source>
        <dbReference type="ARBA" id="ARBA00038489"/>
    </source>
</evidence>
<dbReference type="Gene3D" id="3.40.30.10">
    <property type="entry name" value="Glutaredoxin"/>
    <property type="match status" value="1"/>
</dbReference>
<protein>
    <recommendedName>
        <fullName evidence="3">thioredoxin-dependent peroxiredoxin</fullName>
        <ecNumber evidence="3">1.11.1.24</ecNumber>
    </recommendedName>
    <alternativeName>
        <fullName evidence="9">Thioredoxin peroxidase</fullName>
    </alternativeName>
    <alternativeName>
        <fullName evidence="11">Thioredoxin-dependent peroxiredoxin Bcp</fullName>
    </alternativeName>
</protein>
<dbReference type="Pfam" id="PF00578">
    <property type="entry name" value="AhpC-TSA"/>
    <property type="match status" value="1"/>
</dbReference>
<evidence type="ECO:0000256" key="5">
    <source>
        <dbReference type="ARBA" id="ARBA00022862"/>
    </source>
</evidence>
<dbReference type="InParanoid" id="A0A259TZB3"/>
<evidence type="ECO:0000256" key="11">
    <source>
        <dbReference type="ARBA" id="ARBA00042639"/>
    </source>
</evidence>
<dbReference type="GO" id="GO:0034599">
    <property type="term" value="P:cellular response to oxidative stress"/>
    <property type="evidence" value="ECO:0007669"/>
    <property type="project" value="TreeGrafter"/>
</dbReference>
<dbReference type="AlphaFoldDB" id="A0A259TZB3"/>
<keyword evidence="7" id="KW-1015">Disulfide bond</keyword>
<keyword evidence="6" id="KW-0560">Oxidoreductase</keyword>
<evidence type="ECO:0000313" key="16">
    <source>
        <dbReference type="EMBL" id="OZC02937.1"/>
    </source>
</evidence>
<dbReference type="PANTHER" id="PTHR42801:SF4">
    <property type="entry name" value="AHPC_TSA FAMILY PROTEIN"/>
    <property type="match status" value="1"/>
</dbReference>
<evidence type="ECO:0000313" key="17">
    <source>
        <dbReference type="Proteomes" id="UP000216446"/>
    </source>
</evidence>
<accession>A0A259TZB3</accession>
<dbReference type="GO" id="GO:0008379">
    <property type="term" value="F:thioredoxin peroxidase activity"/>
    <property type="evidence" value="ECO:0007669"/>
    <property type="project" value="TreeGrafter"/>
</dbReference>
<dbReference type="InterPro" id="IPR036249">
    <property type="entry name" value="Thioredoxin-like_sf"/>
</dbReference>
<dbReference type="InterPro" id="IPR000866">
    <property type="entry name" value="AhpC/TSA"/>
</dbReference>
<dbReference type="OrthoDB" id="9812811at2"/>
<dbReference type="InterPro" id="IPR013766">
    <property type="entry name" value="Thioredoxin_domain"/>
</dbReference>
<evidence type="ECO:0000256" key="2">
    <source>
        <dbReference type="ARBA" id="ARBA00011245"/>
    </source>
</evidence>
<keyword evidence="17" id="KW-1185">Reference proteome</keyword>
<gene>
    <name evidence="16" type="ORF">BSZ36_08095</name>
</gene>
<evidence type="ECO:0000256" key="1">
    <source>
        <dbReference type="ARBA" id="ARBA00003330"/>
    </source>
</evidence>
<proteinExistence type="inferred from homology"/>
<evidence type="ECO:0000256" key="13">
    <source>
        <dbReference type="PIRSR" id="PIRSR000239-1"/>
    </source>
</evidence>
<comment type="catalytic activity">
    <reaction evidence="12">
        <text>a hydroperoxide + [thioredoxin]-dithiol = an alcohol + [thioredoxin]-disulfide + H2O</text>
        <dbReference type="Rhea" id="RHEA:62620"/>
        <dbReference type="Rhea" id="RHEA-COMP:10698"/>
        <dbReference type="Rhea" id="RHEA-COMP:10700"/>
        <dbReference type="ChEBI" id="CHEBI:15377"/>
        <dbReference type="ChEBI" id="CHEBI:29950"/>
        <dbReference type="ChEBI" id="CHEBI:30879"/>
        <dbReference type="ChEBI" id="CHEBI:35924"/>
        <dbReference type="ChEBI" id="CHEBI:50058"/>
        <dbReference type="EC" id="1.11.1.24"/>
    </reaction>
</comment>
<evidence type="ECO:0000256" key="9">
    <source>
        <dbReference type="ARBA" id="ARBA00032824"/>
    </source>
</evidence>
<dbReference type="PANTHER" id="PTHR42801">
    <property type="entry name" value="THIOREDOXIN-DEPENDENT PEROXIDE REDUCTASE"/>
    <property type="match status" value="1"/>
</dbReference>
<dbReference type="InterPro" id="IPR024706">
    <property type="entry name" value="Peroxiredoxin_AhpC-typ"/>
</dbReference>
<comment type="similarity">
    <text evidence="10">Belongs to the peroxiredoxin family. BCP/PrxQ subfamily.</text>
</comment>
<dbReference type="EC" id="1.11.1.24" evidence="3"/>
<keyword evidence="5" id="KW-0049">Antioxidant</keyword>
<evidence type="ECO:0000256" key="8">
    <source>
        <dbReference type="ARBA" id="ARBA00023284"/>
    </source>
</evidence>
<evidence type="ECO:0000259" key="15">
    <source>
        <dbReference type="PROSITE" id="PS51352"/>
    </source>
</evidence>
<dbReference type="InterPro" id="IPR050924">
    <property type="entry name" value="Peroxiredoxin_BCP/PrxQ"/>
</dbReference>
<dbReference type="PROSITE" id="PS51352">
    <property type="entry name" value="THIOREDOXIN_2"/>
    <property type="match status" value="1"/>
</dbReference>